<proteinExistence type="predicted"/>
<name>A0A0E9WBT3_ANGAN</name>
<sequence>MLPRRLLKNSEYCCANPESPLDFLQHSPRT</sequence>
<reference evidence="1" key="1">
    <citation type="submission" date="2014-11" db="EMBL/GenBank/DDBJ databases">
        <authorList>
            <person name="Amaro Gonzalez C."/>
        </authorList>
    </citation>
    <scope>NUCLEOTIDE SEQUENCE</scope>
</reference>
<accession>A0A0E9WBT3</accession>
<organism evidence="1">
    <name type="scientific">Anguilla anguilla</name>
    <name type="common">European freshwater eel</name>
    <name type="synonym">Muraena anguilla</name>
    <dbReference type="NCBI Taxonomy" id="7936"/>
    <lineage>
        <taxon>Eukaryota</taxon>
        <taxon>Metazoa</taxon>
        <taxon>Chordata</taxon>
        <taxon>Craniata</taxon>
        <taxon>Vertebrata</taxon>
        <taxon>Euteleostomi</taxon>
        <taxon>Actinopterygii</taxon>
        <taxon>Neopterygii</taxon>
        <taxon>Teleostei</taxon>
        <taxon>Anguilliformes</taxon>
        <taxon>Anguillidae</taxon>
        <taxon>Anguilla</taxon>
    </lineage>
</organism>
<reference evidence="1" key="2">
    <citation type="journal article" date="2015" name="Fish Shellfish Immunol.">
        <title>Early steps in the European eel (Anguilla anguilla)-Vibrio vulnificus interaction in the gills: Role of the RtxA13 toxin.</title>
        <authorList>
            <person name="Callol A."/>
            <person name="Pajuelo D."/>
            <person name="Ebbesson L."/>
            <person name="Teles M."/>
            <person name="MacKenzie S."/>
            <person name="Amaro C."/>
        </authorList>
    </citation>
    <scope>NUCLEOTIDE SEQUENCE</scope>
</reference>
<evidence type="ECO:0000313" key="1">
    <source>
        <dbReference type="EMBL" id="JAH87746.1"/>
    </source>
</evidence>
<dbReference type="AlphaFoldDB" id="A0A0E9WBT3"/>
<dbReference type="EMBL" id="GBXM01020831">
    <property type="protein sequence ID" value="JAH87746.1"/>
    <property type="molecule type" value="Transcribed_RNA"/>
</dbReference>
<protein>
    <submittedName>
        <fullName evidence="1">Uncharacterized protein</fullName>
    </submittedName>
</protein>